<dbReference type="Proteomes" id="UP000248817">
    <property type="component" value="Unassembled WGS sequence"/>
</dbReference>
<accession>A0A2V5I3C0</accession>
<dbReference type="GO" id="GO:0004557">
    <property type="term" value="F:alpha-galactosidase activity"/>
    <property type="evidence" value="ECO:0007669"/>
    <property type="project" value="UniProtKB-EC"/>
</dbReference>
<feature type="chain" id="PRO_5016076360" description="Alpha-galactosidase" evidence="11">
    <location>
        <begin position="25"/>
        <end position="562"/>
    </location>
</feature>
<dbReference type="InterPro" id="IPR017853">
    <property type="entry name" value="GH"/>
</dbReference>
<evidence type="ECO:0000256" key="4">
    <source>
        <dbReference type="ARBA" id="ARBA00012755"/>
    </source>
</evidence>
<dbReference type="InterPro" id="IPR013785">
    <property type="entry name" value="Aldolase_TIM"/>
</dbReference>
<organism evidence="13 14">
    <name type="scientific">Aspergillus indologenus CBS 114.80</name>
    <dbReference type="NCBI Taxonomy" id="1450541"/>
    <lineage>
        <taxon>Eukaryota</taxon>
        <taxon>Fungi</taxon>
        <taxon>Dikarya</taxon>
        <taxon>Ascomycota</taxon>
        <taxon>Pezizomycotina</taxon>
        <taxon>Eurotiomycetes</taxon>
        <taxon>Eurotiomycetidae</taxon>
        <taxon>Eurotiales</taxon>
        <taxon>Aspergillaceae</taxon>
        <taxon>Aspergillus</taxon>
        <taxon>Aspergillus subgen. Circumdati</taxon>
    </lineage>
</organism>
<dbReference type="Pfam" id="PF16499">
    <property type="entry name" value="Melibiase_2"/>
    <property type="match status" value="1"/>
</dbReference>
<dbReference type="GO" id="GO:0005975">
    <property type="term" value="P:carbohydrate metabolic process"/>
    <property type="evidence" value="ECO:0007669"/>
    <property type="project" value="InterPro"/>
</dbReference>
<dbReference type="InterPro" id="IPR041233">
    <property type="entry name" value="Melibiase_C"/>
</dbReference>
<dbReference type="PANTHER" id="PTHR11452:SF75">
    <property type="entry name" value="ALPHA-GALACTOSIDASE MEL1"/>
    <property type="match status" value="1"/>
</dbReference>
<evidence type="ECO:0000256" key="3">
    <source>
        <dbReference type="ARBA" id="ARBA00009743"/>
    </source>
</evidence>
<keyword evidence="8" id="KW-0325">Glycoprotein</keyword>
<dbReference type="PANTHER" id="PTHR11452">
    <property type="entry name" value="ALPHA-GALACTOSIDASE/ALPHA-N-ACETYLGALACTOSAMINIDASE"/>
    <property type="match status" value="1"/>
</dbReference>
<dbReference type="SUPFAM" id="SSF51445">
    <property type="entry name" value="(Trans)glycosidases"/>
    <property type="match status" value="1"/>
</dbReference>
<keyword evidence="6 10" id="KW-0378">Hydrolase</keyword>
<evidence type="ECO:0000256" key="6">
    <source>
        <dbReference type="ARBA" id="ARBA00022801"/>
    </source>
</evidence>
<keyword evidence="14" id="KW-1185">Reference proteome</keyword>
<comment type="similarity">
    <text evidence="3 10">Belongs to the glycosyl hydrolase 27 family.</text>
</comment>
<gene>
    <name evidence="13" type="ORF">BP00DRAFT_476634</name>
</gene>
<dbReference type="AlphaFoldDB" id="A0A2V5I3C0"/>
<evidence type="ECO:0000313" key="14">
    <source>
        <dbReference type="Proteomes" id="UP000248817"/>
    </source>
</evidence>
<evidence type="ECO:0000256" key="7">
    <source>
        <dbReference type="ARBA" id="ARBA00023157"/>
    </source>
</evidence>
<comment type="catalytic activity">
    <reaction evidence="1 10">
        <text>Hydrolysis of terminal, non-reducing alpha-D-galactose residues in alpha-D-galactosides, including galactose oligosaccharides, galactomannans and galactolipids.</text>
        <dbReference type="EC" id="3.2.1.22"/>
    </reaction>
</comment>
<dbReference type="Gene3D" id="2.60.40.1180">
    <property type="entry name" value="Golgi alpha-mannosidase II"/>
    <property type="match status" value="1"/>
</dbReference>
<proteinExistence type="inferred from homology"/>
<evidence type="ECO:0000256" key="8">
    <source>
        <dbReference type="ARBA" id="ARBA00023180"/>
    </source>
</evidence>
<dbReference type="PRINTS" id="PR00740">
    <property type="entry name" value="GLHYDRLASE27"/>
</dbReference>
<dbReference type="EMBL" id="KZ825513">
    <property type="protein sequence ID" value="PYI30591.1"/>
    <property type="molecule type" value="Genomic_DNA"/>
</dbReference>
<keyword evidence="9 10" id="KW-0326">Glycosidase</keyword>
<evidence type="ECO:0000259" key="12">
    <source>
        <dbReference type="Pfam" id="PF17801"/>
    </source>
</evidence>
<dbReference type="Gene3D" id="2.60.120.260">
    <property type="entry name" value="Galactose-binding domain-like"/>
    <property type="match status" value="1"/>
</dbReference>
<evidence type="ECO:0000256" key="11">
    <source>
        <dbReference type="SAM" id="SignalP"/>
    </source>
</evidence>
<evidence type="ECO:0000313" key="13">
    <source>
        <dbReference type="EMBL" id="PYI30591.1"/>
    </source>
</evidence>
<reference evidence="13 14" key="1">
    <citation type="submission" date="2018-02" db="EMBL/GenBank/DDBJ databases">
        <title>The genomes of Aspergillus section Nigri reveals drivers in fungal speciation.</title>
        <authorList>
            <consortium name="DOE Joint Genome Institute"/>
            <person name="Vesth T.C."/>
            <person name="Nybo J."/>
            <person name="Theobald S."/>
            <person name="Brandl J."/>
            <person name="Frisvad J.C."/>
            <person name="Nielsen K.F."/>
            <person name="Lyhne E.K."/>
            <person name="Kogle M.E."/>
            <person name="Kuo A."/>
            <person name="Riley R."/>
            <person name="Clum A."/>
            <person name="Nolan M."/>
            <person name="Lipzen A."/>
            <person name="Salamov A."/>
            <person name="Henrissat B."/>
            <person name="Wiebenga A."/>
            <person name="De vries R.P."/>
            <person name="Grigoriev I.V."/>
            <person name="Mortensen U.H."/>
            <person name="Andersen M.R."/>
            <person name="Baker S.E."/>
        </authorList>
    </citation>
    <scope>NUCLEOTIDE SEQUENCE [LARGE SCALE GENOMIC DNA]</scope>
    <source>
        <strain evidence="13 14">CBS 114.80</strain>
    </source>
</reference>
<dbReference type="FunFam" id="3.20.20.70:FF:000197">
    <property type="entry name" value="Alpha-galactosidase"/>
    <property type="match status" value="1"/>
</dbReference>
<dbReference type="CDD" id="cd04081">
    <property type="entry name" value="CBM35_galactosidase-like"/>
    <property type="match status" value="1"/>
</dbReference>
<protein>
    <recommendedName>
        <fullName evidence="4 10">Alpha-galactosidase</fullName>
        <ecNumber evidence="4 10">3.2.1.22</ecNumber>
    </recommendedName>
    <alternativeName>
        <fullName evidence="10">Melibiase</fullName>
    </alternativeName>
</protein>
<evidence type="ECO:0000256" key="10">
    <source>
        <dbReference type="RuleBase" id="RU361168"/>
    </source>
</evidence>
<evidence type="ECO:0000256" key="1">
    <source>
        <dbReference type="ARBA" id="ARBA00001255"/>
    </source>
</evidence>
<dbReference type="CDD" id="cd14792">
    <property type="entry name" value="GH27"/>
    <property type="match status" value="1"/>
</dbReference>
<evidence type="ECO:0000256" key="9">
    <source>
        <dbReference type="ARBA" id="ARBA00023295"/>
    </source>
</evidence>
<keyword evidence="7 10" id="KW-1015">Disulfide bond</keyword>
<evidence type="ECO:0000256" key="2">
    <source>
        <dbReference type="ARBA" id="ARBA00003969"/>
    </source>
</evidence>
<comment type="function">
    <text evidence="2">Hydrolyzes a variety of simple alpha-D-galactoside as well as more complex molecules such as oligosaccharides and polysaccharides.</text>
</comment>
<dbReference type="InterPro" id="IPR002241">
    <property type="entry name" value="Glyco_hydro_27"/>
</dbReference>
<dbReference type="Gene3D" id="3.20.20.70">
    <property type="entry name" value="Aldolase class I"/>
    <property type="match status" value="1"/>
</dbReference>
<dbReference type="Pfam" id="PF17801">
    <property type="entry name" value="Melibiase_C"/>
    <property type="match status" value="1"/>
</dbReference>
<feature type="signal peptide" evidence="11">
    <location>
        <begin position="1"/>
        <end position="24"/>
    </location>
</feature>
<evidence type="ECO:0000256" key="5">
    <source>
        <dbReference type="ARBA" id="ARBA00022729"/>
    </source>
</evidence>
<feature type="domain" description="Alpha galactosidase C-terminal" evidence="12">
    <location>
        <begin position="328"/>
        <end position="401"/>
    </location>
</feature>
<dbReference type="EC" id="3.2.1.22" evidence="4 10"/>
<sequence length="562" mass="60411">MRGLSPTTCAAGLLVLALTPTALTRTVKTSTPQMGWNSYNAYACDITEEIIVENAKALVETGLAKLGYEYVSPDCGWFNGERSDVTGALDWNMTRFPGGGEGLSKSVHALGLKFGLYSGAGYWQCGGLNKYPGPLGHEEADAKAFASWGVDALKYDNCYVNGTGPTVGADFYSEVSGSPERFRAMAKALSEVDRDVLYQLCQWGVGQDVGSWGASMANSYRISVDIYPNWGSVWRITNQAIAYAKYVEPGAYPDLDMLIVGLGVLSEQEERMHFSLWSIFKSPLLLGNSLAQPIPNSSFAAIANPEVIAINQDPLGKSAALVRRFSEEGYDVYAGPLAGGRMVLGVANWLNTTNTASVDLARVLGIRAAQARDVWAHRSVGRLSGRYCTRLAGHEMRLLVLSEIVSAHDEDGTGATYYRGEAAALSGNASVVECPRGLCLPVGSKVTNIGSGPETAAVAFTDVRATTRGTKTLRLDYINYDIAWESSWKRPQGTSTRNLTVSVNSAPAKRWALPISGGSWFDTGRLAIEVEGFEEGNNTVEFRAVDGMSGFAPELVGFALIE</sequence>
<dbReference type="InterPro" id="IPR013780">
    <property type="entry name" value="Glyco_hydro_b"/>
</dbReference>
<dbReference type="SUPFAM" id="SSF51011">
    <property type="entry name" value="Glycosyl hydrolase domain"/>
    <property type="match status" value="1"/>
</dbReference>
<keyword evidence="5 11" id="KW-0732">Signal</keyword>
<name>A0A2V5I3C0_9EURO</name>